<keyword evidence="1" id="KW-1133">Transmembrane helix</keyword>
<evidence type="ECO:0000256" key="1">
    <source>
        <dbReference type="SAM" id="Phobius"/>
    </source>
</evidence>
<protein>
    <recommendedName>
        <fullName evidence="4">Transmembrane protein</fullName>
    </recommendedName>
</protein>
<evidence type="ECO:0000313" key="3">
    <source>
        <dbReference type="Proteomes" id="UP000604046"/>
    </source>
</evidence>
<evidence type="ECO:0000313" key="2">
    <source>
        <dbReference type="EMBL" id="CAE7257203.1"/>
    </source>
</evidence>
<reference evidence="2" key="1">
    <citation type="submission" date="2021-02" db="EMBL/GenBank/DDBJ databases">
        <authorList>
            <person name="Dougan E. K."/>
            <person name="Rhodes N."/>
            <person name="Thang M."/>
            <person name="Chan C."/>
        </authorList>
    </citation>
    <scope>NUCLEOTIDE SEQUENCE</scope>
</reference>
<dbReference type="Proteomes" id="UP000604046">
    <property type="component" value="Unassembled WGS sequence"/>
</dbReference>
<evidence type="ECO:0008006" key="4">
    <source>
        <dbReference type="Google" id="ProtNLM"/>
    </source>
</evidence>
<keyword evidence="1" id="KW-0812">Transmembrane</keyword>
<feature type="transmembrane region" description="Helical" evidence="1">
    <location>
        <begin position="65"/>
        <end position="84"/>
    </location>
</feature>
<keyword evidence="1" id="KW-0472">Membrane</keyword>
<organism evidence="2 3">
    <name type="scientific">Symbiodinium natans</name>
    <dbReference type="NCBI Taxonomy" id="878477"/>
    <lineage>
        <taxon>Eukaryota</taxon>
        <taxon>Sar</taxon>
        <taxon>Alveolata</taxon>
        <taxon>Dinophyceae</taxon>
        <taxon>Suessiales</taxon>
        <taxon>Symbiodiniaceae</taxon>
        <taxon>Symbiodinium</taxon>
    </lineage>
</organism>
<name>A0A812MEZ8_9DINO</name>
<accession>A0A812MEZ8</accession>
<comment type="caution">
    <text evidence="2">The sequence shown here is derived from an EMBL/GenBank/DDBJ whole genome shotgun (WGS) entry which is preliminary data.</text>
</comment>
<feature type="transmembrane region" description="Helical" evidence="1">
    <location>
        <begin position="27"/>
        <end position="45"/>
    </location>
</feature>
<gene>
    <name evidence="2" type="ORF">SNAT2548_LOCUS13265</name>
</gene>
<feature type="transmembrane region" description="Helical" evidence="1">
    <location>
        <begin position="140"/>
        <end position="161"/>
    </location>
</feature>
<sequence>MSQSSDDEVVGNRAWIDACKSRGHLQFWLINLLMTIPICFRLAFFSGEISYKPGRLVGFDDILTVGHLLQGCFCAGCLFLSHRFDAGSLCGGRFPRFKTCVLVCYTVSALVYPVYNLNKRLITSMPFFADSSYFSNQADFLLGLLIGYLLVSAFALFAHFYHRNHHSWCSPSLDIELRHWAEHPFMLVHVRFEDVNWCLIAFHCVEGVIVLALFFITLNEEHP</sequence>
<feature type="transmembrane region" description="Helical" evidence="1">
    <location>
        <begin position="195"/>
        <end position="218"/>
    </location>
</feature>
<proteinExistence type="predicted"/>
<feature type="transmembrane region" description="Helical" evidence="1">
    <location>
        <begin position="96"/>
        <end position="115"/>
    </location>
</feature>
<dbReference type="EMBL" id="CAJNDS010001381">
    <property type="protein sequence ID" value="CAE7257203.1"/>
    <property type="molecule type" value="Genomic_DNA"/>
</dbReference>
<dbReference type="AlphaFoldDB" id="A0A812MEZ8"/>
<keyword evidence="3" id="KW-1185">Reference proteome</keyword>